<protein>
    <submittedName>
        <fullName evidence="2">Uncharacterized protein</fullName>
    </submittedName>
</protein>
<sequence length="37" mass="4407">MKITIIQIMYIICCLAIGMMYTKKTLNMYILNTYNKL</sequence>
<proteinExistence type="predicted"/>
<keyword evidence="1" id="KW-0812">Transmembrane</keyword>
<keyword evidence="1" id="KW-0472">Membrane</keyword>
<dbReference type="EMBL" id="MK851048">
    <property type="protein sequence ID" value="QDH76124.1"/>
    <property type="molecule type" value="Genomic_DNA"/>
</dbReference>
<keyword evidence="2" id="KW-0614">Plasmid</keyword>
<evidence type="ECO:0000256" key="1">
    <source>
        <dbReference type="SAM" id="Phobius"/>
    </source>
</evidence>
<dbReference type="AlphaFoldDB" id="A0A514C8W1"/>
<evidence type="ECO:0000313" key="2">
    <source>
        <dbReference type="EMBL" id="QDH76124.1"/>
    </source>
</evidence>
<name>A0A514C8W1_MORMO</name>
<feature type="transmembrane region" description="Helical" evidence="1">
    <location>
        <begin position="6"/>
        <end position="22"/>
    </location>
</feature>
<organism evidence="2">
    <name type="scientific">Morganella morganii</name>
    <name type="common">Proteus morganii</name>
    <dbReference type="NCBI Taxonomy" id="582"/>
    <lineage>
        <taxon>Bacteria</taxon>
        <taxon>Pseudomonadati</taxon>
        <taxon>Pseudomonadota</taxon>
        <taxon>Gammaproteobacteria</taxon>
        <taxon>Enterobacterales</taxon>
        <taxon>Morganellaceae</taxon>
        <taxon>Morganella</taxon>
    </lineage>
</organism>
<geneLocation type="plasmid" evidence="2">
    <name>pMM1L5</name>
</geneLocation>
<reference evidence="2" key="1">
    <citation type="submission" date="2019-04" db="EMBL/GenBank/DDBJ databases">
        <authorList>
            <person name="Hu G."/>
            <person name="Luo X."/>
        </authorList>
    </citation>
    <scope>NUCLEOTIDE SEQUENCE</scope>
    <source>
        <strain evidence="2">MM1L5</strain>
        <plasmid evidence="2">pMM1L5</plasmid>
    </source>
</reference>
<keyword evidence="1" id="KW-1133">Transmembrane helix</keyword>
<accession>A0A514C8W1</accession>